<name>A0ABX0JK00_9BACL</name>
<feature type="transmembrane region" description="Helical" evidence="1">
    <location>
        <begin position="272"/>
        <end position="292"/>
    </location>
</feature>
<feature type="transmembrane region" description="Helical" evidence="1">
    <location>
        <begin position="158"/>
        <end position="179"/>
    </location>
</feature>
<feature type="transmembrane region" description="Helical" evidence="1">
    <location>
        <begin position="63"/>
        <end position="80"/>
    </location>
</feature>
<feature type="transmembrane region" description="Helical" evidence="1">
    <location>
        <begin position="211"/>
        <end position="237"/>
    </location>
</feature>
<keyword evidence="1" id="KW-0812">Transmembrane</keyword>
<feature type="transmembrane region" description="Helical" evidence="1">
    <location>
        <begin position="92"/>
        <end position="118"/>
    </location>
</feature>
<dbReference type="EMBL" id="JAAOIW010000036">
    <property type="protein sequence ID" value="NHN35442.1"/>
    <property type="molecule type" value="Genomic_DNA"/>
</dbReference>
<accession>A0ABX0JK00</accession>
<proteinExistence type="predicted"/>
<feature type="transmembrane region" description="Helical" evidence="1">
    <location>
        <begin position="244"/>
        <end position="266"/>
    </location>
</feature>
<keyword evidence="3" id="KW-1185">Reference proteome</keyword>
<evidence type="ECO:0008006" key="4">
    <source>
        <dbReference type="Google" id="ProtNLM"/>
    </source>
</evidence>
<feature type="transmembrane region" description="Helical" evidence="1">
    <location>
        <begin position="12"/>
        <end position="31"/>
    </location>
</feature>
<evidence type="ECO:0000313" key="3">
    <source>
        <dbReference type="Proteomes" id="UP001165962"/>
    </source>
</evidence>
<dbReference type="Proteomes" id="UP001165962">
    <property type="component" value="Unassembled WGS sequence"/>
</dbReference>
<feature type="transmembrane region" description="Helical" evidence="1">
    <location>
        <begin position="124"/>
        <end position="146"/>
    </location>
</feature>
<evidence type="ECO:0000313" key="2">
    <source>
        <dbReference type="EMBL" id="NHN35442.1"/>
    </source>
</evidence>
<organism evidence="2 3">
    <name type="scientific">Paenibacillus agricola</name>
    <dbReference type="NCBI Taxonomy" id="2716264"/>
    <lineage>
        <taxon>Bacteria</taxon>
        <taxon>Bacillati</taxon>
        <taxon>Bacillota</taxon>
        <taxon>Bacilli</taxon>
        <taxon>Bacillales</taxon>
        <taxon>Paenibacillaceae</taxon>
        <taxon>Paenibacillus</taxon>
    </lineage>
</organism>
<protein>
    <recommendedName>
        <fullName evidence="4">HPP family protein</fullName>
    </recommendedName>
</protein>
<dbReference type="RefSeq" id="WP_166158301.1">
    <property type="nucleotide sequence ID" value="NZ_JAAOIW010000036.1"/>
</dbReference>
<gene>
    <name evidence="2" type="ORF">G9U52_37735</name>
</gene>
<reference evidence="2" key="1">
    <citation type="submission" date="2020-03" db="EMBL/GenBank/DDBJ databases">
        <title>Draft sequencing of Paenibacilllus sp. S3N08.</title>
        <authorList>
            <person name="Kim D.-U."/>
        </authorList>
    </citation>
    <scope>NUCLEOTIDE SEQUENCE</scope>
    <source>
        <strain evidence="2">S3N08</strain>
    </source>
</reference>
<keyword evidence="1" id="KW-0472">Membrane</keyword>
<keyword evidence="1" id="KW-1133">Transmembrane helix</keyword>
<sequence>MDSAVSKKVTINSYIIAFIFIISMITAAVMLKDHQLILPEAAAMAVAMWVYREAGWIRQPSKIFLAPSITAAIGFLVNQLNIPYLGKVSLTIVLLMLFMRIIQSNLAPSIATGLLPLIVNANEWSFVISVFIVTFILMLGVLVFGLNKGLEKKVKIHYKYMLVFLVLNFVWMGLCWLVGYQQLAVIPPILVVVYESLQKPMYNGKMAFKQGLVLTISATVGTLLYLSIDLWIVVTLLDMILMFILLRMVGIRIPAVYGFTLLPFVFPKDIVTMLPLVSLVASVFLFASVLAYKKFEMKRRTKAIQMLNNM</sequence>
<evidence type="ECO:0000256" key="1">
    <source>
        <dbReference type="SAM" id="Phobius"/>
    </source>
</evidence>
<comment type="caution">
    <text evidence="2">The sequence shown here is derived from an EMBL/GenBank/DDBJ whole genome shotgun (WGS) entry which is preliminary data.</text>
</comment>